<evidence type="ECO:0000259" key="2">
    <source>
        <dbReference type="Pfam" id="PF18821"/>
    </source>
</evidence>
<dbReference type="EMBL" id="JABFCY010000024">
    <property type="protein sequence ID" value="NNU63371.1"/>
    <property type="molecule type" value="Genomic_DNA"/>
</dbReference>
<comment type="caution">
    <text evidence="3">The sequence shown here is derived from an EMBL/GenBank/DDBJ whole genome shotgun (WGS) entry which is preliminary data.</text>
</comment>
<feature type="compositionally biased region" description="Basic and acidic residues" evidence="1">
    <location>
        <begin position="617"/>
        <end position="632"/>
    </location>
</feature>
<dbReference type="AlphaFoldDB" id="A0A849KNT7"/>
<evidence type="ECO:0000313" key="4">
    <source>
        <dbReference type="Proteomes" id="UP000574931"/>
    </source>
</evidence>
<feature type="region of interest" description="Disordered" evidence="1">
    <location>
        <begin position="462"/>
        <end position="511"/>
    </location>
</feature>
<dbReference type="Proteomes" id="UP000574931">
    <property type="component" value="Unassembled WGS sequence"/>
</dbReference>
<name>A0A849KNT7_9HYPH</name>
<feature type="region of interest" description="Disordered" evidence="1">
    <location>
        <begin position="304"/>
        <end position="362"/>
    </location>
</feature>
<dbReference type="Pfam" id="PF18821">
    <property type="entry name" value="LPD7"/>
    <property type="match status" value="1"/>
</dbReference>
<feature type="domain" description="Large polyvalent protein-associated" evidence="2">
    <location>
        <begin position="206"/>
        <end position="294"/>
    </location>
</feature>
<organism evidence="3 4">
    <name type="scientific">Ochrobactrum soli</name>
    <dbReference type="NCBI Taxonomy" id="2448455"/>
    <lineage>
        <taxon>Bacteria</taxon>
        <taxon>Pseudomonadati</taxon>
        <taxon>Pseudomonadota</taxon>
        <taxon>Alphaproteobacteria</taxon>
        <taxon>Hyphomicrobiales</taxon>
        <taxon>Brucellaceae</taxon>
        <taxon>Brucella/Ochrobactrum group</taxon>
        <taxon>Ochrobactrum</taxon>
    </lineage>
</organism>
<evidence type="ECO:0000313" key="3">
    <source>
        <dbReference type="EMBL" id="NNU63371.1"/>
    </source>
</evidence>
<feature type="compositionally biased region" description="Basic and acidic residues" evidence="1">
    <location>
        <begin position="325"/>
        <end position="362"/>
    </location>
</feature>
<protein>
    <recommendedName>
        <fullName evidence="2">Large polyvalent protein-associated domain-containing protein</fullName>
    </recommendedName>
</protein>
<sequence>MTERFFVIVEKPNPKSEHGRDDWEVWDTTKEPVGADFIQPFDAKYSYSEIAEGMKNYLEGVTYKVETREENERRLAEIYKDDGREYSLEIERDPTREIAEPSTDIVDLRAALNQSRDAAPAEKSVSSGEKNSDRSESGDRESDEEKRRRRDQSETSKDSDIEAEAPGHKAEASAEEKEQAKEPEERQPDRTFPDDIQRGFYIRADHRGDQHVFADSQGKREVFQESGDKLRTKTNDAHAVKLMLDTAAHRGWSSINVKGSQEFRREAWLEGQARGIAVTGYKPTELDLQELKNREQAYLRNEIVQGDDRPITHDRAQPAGIDANRAVKESQTDRDGEPRRDEEPGAPNEHTRADRRSADYRDGIEGVLVEHGVRPYKDNPRNDPSPYIVLQDDRGDRHTAWGVGLPDAMLKAGARQGDYVRVREAGMETVTKNVLREVDGRTVRVPQEVERRAWDAEVLQEREASRTQMEQEDQARQSPDDRLGSENAANREVARTVSSAERTLHVGPGRDAALEDGAYANEARAKEYMATGRIAAGRTPELKNAASLEAYVERKVRQKYPNDPVVVQRAMQTARTKIGHAVARGYDFPQPRVVEMKEIDQARQDRDQQQGTGQKGPEQDRRENPEQNREQNKNQSRSR</sequence>
<keyword evidence="4" id="KW-1185">Reference proteome</keyword>
<gene>
    <name evidence="3" type="ORF">HKX02_24390</name>
</gene>
<feature type="compositionally biased region" description="Basic and acidic residues" evidence="1">
    <location>
        <begin position="473"/>
        <end position="484"/>
    </location>
</feature>
<dbReference type="InterPro" id="IPR040677">
    <property type="entry name" value="LPD7"/>
</dbReference>
<feature type="region of interest" description="Disordered" evidence="1">
    <location>
        <begin position="588"/>
        <end position="639"/>
    </location>
</feature>
<feature type="compositionally biased region" description="Basic and acidic residues" evidence="1">
    <location>
        <begin position="130"/>
        <end position="198"/>
    </location>
</feature>
<feature type="compositionally biased region" description="Basic and acidic residues" evidence="1">
    <location>
        <begin position="594"/>
        <end position="608"/>
    </location>
</feature>
<evidence type="ECO:0000256" key="1">
    <source>
        <dbReference type="SAM" id="MobiDB-lite"/>
    </source>
</evidence>
<feature type="compositionally biased region" description="Basic and acidic residues" evidence="1">
    <location>
        <begin position="306"/>
        <end position="316"/>
    </location>
</feature>
<proteinExistence type="predicted"/>
<accession>A0A849KNT7</accession>
<feature type="region of interest" description="Disordered" evidence="1">
    <location>
        <begin position="114"/>
        <end position="198"/>
    </location>
</feature>
<dbReference type="RefSeq" id="WP_171319664.1">
    <property type="nucleotide sequence ID" value="NZ_JABFCY010000024.1"/>
</dbReference>
<reference evidence="3 4" key="1">
    <citation type="submission" date="2020-05" db="EMBL/GenBank/DDBJ databases">
        <title>Draft Genome Sequence of Ochrobactrum soli Isolated from Stable Fly Gut.</title>
        <authorList>
            <person name="Pileggi M.T."/>
            <person name="Vazhakkala L.J."/>
            <person name="Wong C.N."/>
        </authorList>
    </citation>
    <scope>NUCLEOTIDE SEQUENCE [LARGE SCALE GENOMIC DNA]</scope>
    <source>
        <strain evidence="3 4">MTP-C0764</strain>
    </source>
</reference>